<evidence type="ECO:0000259" key="2">
    <source>
        <dbReference type="Pfam" id="PF13648"/>
    </source>
</evidence>
<keyword evidence="1" id="KW-0732">Signal</keyword>
<accession>A0A4R6QE66</accession>
<dbReference type="EMBL" id="SNXR01000011">
    <property type="protein sequence ID" value="TDP60771.1"/>
    <property type="molecule type" value="Genomic_DNA"/>
</dbReference>
<protein>
    <recommendedName>
        <fullName evidence="2">Lipocalin-like domain-containing protein</fullName>
    </recommendedName>
</protein>
<dbReference type="Pfam" id="PF13648">
    <property type="entry name" value="Lipocalin_4"/>
    <property type="match status" value="1"/>
</dbReference>
<feature type="signal peptide" evidence="1">
    <location>
        <begin position="1"/>
        <end position="20"/>
    </location>
</feature>
<dbReference type="RefSeq" id="WP_133531738.1">
    <property type="nucleotide sequence ID" value="NZ_SNXR01000011.1"/>
</dbReference>
<evidence type="ECO:0000313" key="4">
    <source>
        <dbReference type="Proteomes" id="UP000295260"/>
    </source>
</evidence>
<proteinExistence type="predicted"/>
<evidence type="ECO:0000313" key="3">
    <source>
        <dbReference type="EMBL" id="TDP60771.1"/>
    </source>
</evidence>
<dbReference type="PROSITE" id="PS51257">
    <property type="entry name" value="PROKAR_LIPOPROTEIN"/>
    <property type="match status" value="1"/>
</dbReference>
<reference evidence="3 4" key="1">
    <citation type="submission" date="2019-03" db="EMBL/GenBank/DDBJ databases">
        <title>Genomic Encyclopedia of Archaeal and Bacterial Type Strains, Phase II (KMG-II): from individual species to whole genera.</title>
        <authorList>
            <person name="Goeker M."/>
        </authorList>
    </citation>
    <scope>NUCLEOTIDE SEQUENCE [LARGE SCALE GENOMIC DNA]</scope>
    <source>
        <strain evidence="3 4">DSM 25687</strain>
    </source>
</reference>
<sequence length="139" mass="15467">MKKLFLFAFVSLSLFSSCSSDDSINVTEEKLAKKWYYKSYKVNGTTEAYDHLSCGKDYIELLPDGIYREFYINDCNPTVSGTSTGSWIIDGTTIAIAIEGDSYSGKITKLSATDLQIKATTDFDEDGEDEVVLLNYTSN</sequence>
<comment type="caution">
    <text evidence="3">The sequence shown here is derived from an EMBL/GenBank/DDBJ whole genome shotgun (WGS) entry which is preliminary data.</text>
</comment>
<gene>
    <name evidence="3" type="ORF">BC748_0370</name>
</gene>
<keyword evidence="4" id="KW-1185">Reference proteome</keyword>
<dbReference type="OrthoDB" id="1369845at2"/>
<dbReference type="Proteomes" id="UP000295260">
    <property type="component" value="Unassembled WGS sequence"/>
</dbReference>
<name>A0A4R6QE66_9FLAO</name>
<organism evidence="3 4">
    <name type="scientific">Flavobacterium dankookense</name>
    <dbReference type="NCBI Taxonomy" id="706186"/>
    <lineage>
        <taxon>Bacteria</taxon>
        <taxon>Pseudomonadati</taxon>
        <taxon>Bacteroidota</taxon>
        <taxon>Flavobacteriia</taxon>
        <taxon>Flavobacteriales</taxon>
        <taxon>Flavobacteriaceae</taxon>
        <taxon>Flavobacterium</taxon>
    </lineage>
</organism>
<dbReference type="InterPro" id="IPR024311">
    <property type="entry name" value="Lipocalin-like"/>
</dbReference>
<feature type="domain" description="Lipocalin-like" evidence="2">
    <location>
        <begin position="31"/>
        <end position="117"/>
    </location>
</feature>
<evidence type="ECO:0000256" key="1">
    <source>
        <dbReference type="SAM" id="SignalP"/>
    </source>
</evidence>
<dbReference type="AlphaFoldDB" id="A0A4R6QE66"/>
<feature type="chain" id="PRO_5020936671" description="Lipocalin-like domain-containing protein" evidence="1">
    <location>
        <begin position="21"/>
        <end position="139"/>
    </location>
</feature>